<organism evidence="1">
    <name type="scientific">Homo sapiens</name>
    <name type="common">Human</name>
    <dbReference type="NCBI Taxonomy" id="9606"/>
    <lineage>
        <taxon>Eukaryota</taxon>
        <taxon>Metazoa</taxon>
        <taxon>Chordata</taxon>
        <taxon>Craniata</taxon>
        <taxon>Vertebrata</taxon>
        <taxon>Euteleostomi</taxon>
        <taxon>Mammalia</taxon>
        <taxon>Eutheria</taxon>
        <taxon>Euarchontoglires</taxon>
        <taxon>Primates</taxon>
        <taxon>Haplorrhini</taxon>
        <taxon>Catarrhini</taxon>
        <taxon>Hominidae</taxon>
        <taxon>Homo</taxon>
    </lineage>
</organism>
<reference evidence="1" key="1">
    <citation type="submission" date="2003-07" db="EMBL/GenBank/DDBJ databases">
        <title>NEDO human cDNA sequencing project.</title>
        <authorList>
            <person name="Kanehori K."/>
            <person name="Ishibashi T."/>
            <person name="Chiba Y."/>
            <person name="Fujimori K."/>
            <person name="Hiraoka S."/>
            <person name="Tanai H."/>
            <person name="Watanabe S."/>
            <person name="Ishida S."/>
            <person name="Ono Y."/>
            <person name="Hotuta T."/>
            <person name="Watanabe M."/>
            <person name="Suzuki Y."/>
            <person name="Hata H."/>
            <person name="Nakagawa K."/>
            <person name="Mizuno S."/>
            <person name="Morinaga M."/>
            <person name="Kawamura M."/>
            <person name="Sugiyama T."/>
            <person name="Irie R."/>
            <person name="Otsuki T."/>
            <person name="Sato H."/>
            <person name="Nishikawa T."/>
            <person name="Sugiyama A."/>
            <person name="Kawakami B."/>
            <person name="Nagai K."/>
            <person name="Isogai T."/>
            <person name="Sugano S."/>
        </authorList>
    </citation>
    <scope>NUCLEOTIDE SEQUENCE</scope>
    <source>
        <tissue evidence="1">Salivary gland</tissue>
    </source>
</reference>
<protein>
    <submittedName>
        <fullName evidence="1">cDNA FLJ26101 fis, clone SLV05922</fullName>
    </submittedName>
</protein>
<sequence>MGWRSSGLQEILAYKEQGLTPRRHLLPAFTCLEPSMWSPNCTLPTPPSKSNPAEQPGCCLTFMILYFDSCRCSSWNGTPLGVLAHLLPQLSGSAPYFTSSLKAFLMHLFPLAALTHHSKLSSFKKHTLTLL</sequence>
<evidence type="ECO:0000313" key="1">
    <source>
        <dbReference type="EMBL" id="BAC85196.1"/>
    </source>
</evidence>
<proteinExistence type="evidence at transcript level"/>
<name>Q6ZPB8_HUMAN</name>
<dbReference type="EMBL" id="AK129612">
    <property type="protein sequence ID" value="BAC85196.1"/>
    <property type="molecule type" value="mRNA"/>
</dbReference>
<accession>Q6ZPB8</accession>
<dbReference type="AlphaFoldDB" id="Q6ZPB8"/>